<dbReference type="SMART" id="SM00324">
    <property type="entry name" value="RhoGAP"/>
    <property type="match status" value="1"/>
</dbReference>
<accession>A0A078APA4</accession>
<dbReference type="EMBL" id="CCKQ01011576">
    <property type="protein sequence ID" value="CDW83152.1"/>
    <property type="molecule type" value="Genomic_DNA"/>
</dbReference>
<dbReference type="Gene3D" id="2.60.40.10">
    <property type="entry name" value="Immunoglobulins"/>
    <property type="match status" value="1"/>
</dbReference>
<evidence type="ECO:0000256" key="2">
    <source>
        <dbReference type="ARBA" id="ARBA00004580"/>
    </source>
</evidence>
<proteinExistence type="predicted"/>
<dbReference type="OrthoDB" id="312492at2759"/>
<dbReference type="GO" id="GO:0046856">
    <property type="term" value="P:phosphatidylinositol dephosphorylation"/>
    <property type="evidence" value="ECO:0007669"/>
    <property type="project" value="InterPro"/>
</dbReference>
<dbReference type="Gene3D" id="3.60.10.10">
    <property type="entry name" value="Endonuclease/exonuclease/phosphatase"/>
    <property type="match status" value="1"/>
</dbReference>
<dbReference type="Proteomes" id="UP000039865">
    <property type="component" value="Unassembled WGS sequence"/>
</dbReference>
<dbReference type="InterPro" id="IPR000300">
    <property type="entry name" value="IPPc"/>
</dbReference>
<protein>
    <submittedName>
        <fullName evidence="8">Inositol polyphosphate 5-phosphatase ocrl-1 isoform x2</fullName>
    </submittedName>
</protein>
<dbReference type="GO" id="GO:0004439">
    <property type="term" value="F:phosphatidylinositol-4,5-bisphosphate 5-phosphatase activity"/>
    <property type="evidence" value="ECO:0007669"/>
    <property type="project" value="TreeGrafter"/>
</dbReference>
<dbReference type="PANTHER" id="PTHR11200:SF300">
    <property type="entry name" value="TYPE II INOSITOL 1,4,5-TRISPHOSPHATE 5-PHOSPHATASE"/>
    <property type="match status" value="1"/>
</dbReference>
<organism evidence="8 9">
    <name type="scientific">Stylonychia lemnae</name>
    <name type="common">Ciliate</name>
    <dbReference type="NCBI Taxonomy" id="5949"/>
    <lineage>
        <taxon>Eukaryota</taxon>
        <taxon>Sar</taxon>
        <taxon>Alveolata</taxon>
        <taxon>Ciliophora</taxon>
        <taxon>Intramacronucleata</taxon>
        <taxon>Spirotrichea</taxon>
        <taxon>Stichotrichia</taxon>
        <taxon>Sporadotrichida</taxon>
        <taxon>Oxytrichidae</taxon>
        <taxon>Stylonychinae</taxon>
        <taxon>Stylonychia</taxon>
    </lineage>
</organism>
<evidence type="ECO:0000313" key="9">
    <source>
        <dbReference type="Proteomes" id="UP000039865"/>
    </source>
</evidence>
<dbReference type="InterPro" id="IPR036691">
    <property type="entry name" value="Endo/exonu/phosph_ase_sf"/>
</dbReference>
<feature type="coiled-coil region" evidence="5">
    <location>
        <begin position="152"/>
        <end position="179"/>
    </location>
</feature>
<keyword evidence="5" id="KW-0175">Coiled coil</keyword>
<evidence type="ECO:0000256" key="4">
    <source>
        <dbReference type="ARBA" id="ARBA00023329"/>
    </source>
</evidence>
<feature type="domain" description="Inositol polyphosphate-related phosphatase" evidence="6">
    <location>
        <begin position="207"/>
        <end position="536"/>
    </location>
</feature>
<dbReference type="InterPro" id="IPR008936">
    <property type="entry name" value="Rho_GTPase_activation_prot"/>
</dbReference>
<dbReference type="OMA" id="SIFHADH"/>
<evidence type="ECO:0000313" key="8">
    <source>
        <dbReference type="EMBL" id="CDW83152.1"/>
    </source>
</evidence>
<dbReference type="AlphaFoldDB" id="A0A078APA4"/>
<dbReference type="Pfam" id="PF22669">
    <property type="entry name" value="Exo_endo_phos2"/>
    <property type="match status" value="1"/>
</dbReference>
<evidence type="ECO:0000259" key="7">
    <source>
        <dbReference type="SMART" id="SM00324"/>
    </source>
</evidence>
<dbReference type="PANTHER" id="PTHR11200">
    <property type="entry name" value="INOSITOL 5-PHOSPHATASE"/>
    <property type="match status" value="1"/>
</dbReference>
<dbReference type="InterPro" id="IPR046985">
    <property type="entry name" value="IP5"/>
</dbReference>
<dbReference type="InterPro" id="IPR013783">
    <property type="entry name" value="Ig-like_fold"/>
</dbReference>
<feature type="domain" description="Rho-GAP" evidence="7">
    <location>
        <begin position="740"/>
        <end position="922"/>
    </location>
</feature>
<name>A0A078APA4_STYLE</name>
<sequence length="982" mass="113090">MIEGMMEILQQQPTPQQKKNEVACTVALVSNLENLNQFALVFIAKKSKKIELIMPITIEFQQSILDRIQTHQNSPVQIIQAQIPSTATFKVRVLSNHAGEKRNLMERIQSIRQFLPRESNTFAIQKTHAWLWHYSTLIPKIIQTKPVGQEKVEAIDIALKNQESKEEKLKETIDQIKSSNKYMSQIAMDIFFKQEFEKRQSQYMIEHGLKIFVVTWNVNGQKPPCDEVEDIFTARNVYLDQRYLEINELDDIPDLMVFNFQEIVPLNAKSMILSGQLSQPQLWEKYLIQEYNTYFQKRFEGKLPIPNIQYVDKIASHGQVGLYQVVLFRKDKINLISEVQLAQVGTGILGVGGNKGAIGCSIKICETKIAVINAHLAASQSKVQRRNQNVTQILKSLQFIDKHNDKQNLFEHDILLWCGDLNYRINSDNFNEVVDMIQQNKLYELRNLDQLKQEKAAGNVFGEFEEGKIKFPPTYKFKVGTNDYDSDKVRIPSWCDRILYRGETLYQQFYTSVASPTTSDHKPVCALFKATYKEIDPVQQQIVAQTILDYLKNLKDNFIPKMKLSTTEVVFENVRYGDTQFVIMEVENTGDGLLEYEITKLQERDNISLRGSQTAEMLKKKTQHSAWLSINPLRGVVKAGETKQITFRIQINQREAQLLFLDKDLEEFIQIKTNEPDVLTKNQVIHVQCKYLSSCFGAALSILNQCTGKDNLSIRDELQQINFEDVFLCMQSRRLNQFTLPLPKELHRLATYILQEGKLKPNIFLNSGNAAQAKIVREKIDTNQDLKVDDNDDPYTVASVMIDFLSTLLTPILPQILYRLPKDNSMAFVYIVSFFKEMLNYSDKNKLNPEKICELLSECLIGEDKLNQSTKFRREQSLVRAAPKKSPTKTGRDLEHPSIVRPNTMAMHSATGVQRTNTKEFQGGTFTAHPQTQTYSNLEEDDELLEFNNDLQGVEENKDPKLSIEQAKSKLRYQGLLLHLFQ</sequence>
<dbReference type="GO" id="GO:0030670">
    <property type="term" value="C:phagocytic vesicle membrane"/>
    <property type="evidence" value="ECO:0007669"/>
    <property type="project" value="UniProtKB-SubCell"/>
</dbReference>
<dbReference type="InterPro" id="IPR000198">
    <property type="entry name" value="RhoGAP_dom"/>
</dbReference>
<comment type="subcellular location">
    <subcellularLocation>
        <location evidence="2">Cytoplasmic vesicle</location>
        <location evidence="2">Phagosome membrane</location>
    </subcellularLocation>
    <subcellularLocation>
        <location evidence="1">Early endosome membrane</location>
    </subcellularLocation>
</comment>
<evidence type="ECO:0000256" key="3">
    <source>
        <dbReference type="ARBA" id="ARBA00022753"/>
    </source>
</evidence>
<evidence type="ECO:0000256" key="5">
    <source>
        <dbReference type="SAM" id="Coils"/>
    </source>
</evidence>
<dbReference type="InParanoid" id="A0A078APA4"/>
<keyword evidence="9" id="KW-1185">Reference proteome</keyword>
<dbReference type="GO" id="GO:0007165">
    <property type="term" value="P:signal transduction"/>
    <property type="evidence" value="ECO:0007669"/>
    <property type="project" value="InterPro"/>
</dbReference>
<keyword evidence="3" id="KW-0967">Endosome</keyword>
<dbReference type="GO" id="GO:0031901">
    <property type="term" value="C:early endosome membrane"/>
    <property type="evidence" value="ECO:0007669"/>
    <property type="project" value="UniProtKB-SubCell"/>
</dbReference>
<reference evidence="8 9" key="1">
    <citation type="submission" date="2014-06" db="EMBL/GenBank/DDBJ databases">
        <authorList>
            <person name="Swart Estienne"/>
        </authorList>
    </citation>
    <scope>NUCLEOTIDE SEQUENCE [LARGE SCALE GENOMIC DNA]</scope>
    <source>
        <strain evidence="8 9">130c</strain>
    </source>
</reference>
<dbReference type="Pfam" id="PF21310">
    <property type="entry name" value="OCRL-like_ASH"/>
    <property type="match status" value="1"/>
</dbReference>
<evidence type="ECO:0000256" key="1">
    <source>
        <dbReference type="ARBA" id="ARBA00004146"/>
    </source>
</evidence>
<dbReference type="SUPFAM" id="SSF48350">
    <property type="entry name" value="GTPase activation domain, GAP"/>
    <property type="match status" value="1"/>
</dbReference>
<dbReference type="InterPro" id="IPR048869">
    <property type="entry name" value="OCRL-1_2_ASH"/>
</dbReference>
<evidence type="ECO:0000259" key="6">
    <source>
        <dbReference type="SMART" id="SM00128"/>
    </source>
</evidence>
<dbReference type="Pfam" id="PF00620">
    <property type="entry name" value="RhoGAP"/>
    <property type="match status" value="1"/>
</dbReference>
<dbReference type="SMART" id="SM00128">
    <property type="entry name" value="IPPc"/>
    <property type="match status" value="1"/>
</dbReference>
<dbReference type="Gene3D" id="1.10.555.10">
    <property type="entry name" value="Rho GTPase activation protein"/>
    <property type="match status" value="1"/>
</dbReference>
<gene>
    <name evidence="8" type="primary">Contig6645.g7108</name>
    <name evidence="8" type="ORF">STYLEM_12191</name>
</gene>
<dbReference type="SUPFAM" id="SSF56219">
    <property type="entry name" value="DNase I-like"/>
    <property type="match status" value="1"/>
</dbReference>
<keyword evidence="4" id="KW-0968">Cytoplasmic vesicle</keyword>